<dbReference type="EMBL" id="JAMD01000001">
    <property type="protein sequence ID" value="KEJ97838.1"/>
    <property type="molecule type" value="Genomic_DNA"/>
</dbReference>
<dbReference type="OrthoDB" id="5738806at2"/>
<reference evidence="1 2" key="1">
    <citation type="submission" date="2014-01" db="EMBL/GenBank/DDBJ databases">
        <title>Sulfitobacter sp. H3 (MCCC 1A00686) Genome Sequencing.</title>
        <authorList>
            <person name="Lai Q."/>
            <person name="Hong Z."/>
        </authorList>
    </citation>
    <scope>NUCLEOTIDE SEQUENCE [LARGE SCALE GENOMIC DNA]</scope>
    <source>
        <strain evidence="1 2">H3</strain>
    </source>
</reference>
<proteinExistence type="predicted"/>
<evidence type="ECO:0000313" key="1">
    <source>
        <dbReference type="EMBL" id="KEJ97838.1"/>
    </source>
</evidence>
<comment type="caution">
    <text evidence="1">The sequence shown here is derived from an EMBL/GenBank/DDBJ whole genome shotgun (WGS) entry which is preliminary data.</text>
</comment>
<protein>
    <recommendedName>
        <fullName evidence="3">Sulfite reductase</fullName>
    </recommendedName>
</protein>
<dbReference type="GeneID" id="68870385"/>
<keyword evidence="2" id="KW-1185">Reference proteome</keyword>
<evidence type="ECO:0008006" key="3">
    <source>
        <dbReference type="Google" id="ProtNLM"/>
    </source>
</evidence>
<accession>A0A073J5D6</accession>
<dbReference type="RefSeq" id="WP_037920980.1">
    <property type="nucleotide sequence ID" value="NZ_CP054599.1"/>
</dbReference>
<dbReference type="InterPro" id="IPR021270">
    <property type="entry name" value="DUF2849"/>
</dbReference>
<dbReference type="Pfam" id="PF11011">
    <property type="entry name" value="DUF2849"/>
    <property type="match status" value="1"/>
</dbReference>
<name>A0A073J5D6_9RHOB</name>
<gene>
    <name evidence="1" type="ORF">SUH3_02310</name>
</gene>
<sequence>MPKPYTPKVVTANHLLAGDVIYQTRDGWSRKLADAEVLTDEAHADLRLIEAAQQTGEVVGAYLADVDTSKGVPAPAHFREAFRAKGPSNYAHGKQTELN</sequence>
<dbReference type="AlphaFoldDB" id="A0A073J5D6"/>
<organism evidence="1 2">
    <name type="scientific">Pseudosulfitobacter pseudonitzschiae</name>
    <dbReference type="NCBI Taxonomy" id="1402135"/>
    <lineage>
        <taxon>Bacteria</taxon>
        <taxon>Pseudomonadati</taxon>
        <taxon>Pseudomonadota</taxon>
        <taxon>Alphaproteobacteria</taxon>
        <taxon>Rhodobacterales</taxon>
        <taxon>Roseobacteraceae</taxon>
        <taxon>Pseudosulfitobacter</taxon>
    </lineage>
</organism>
<evidence type="ECO:0000313" key="2">
    <source>
        <dbReference type="Proteomes" id="UP000027746"/>
    </source>
</evidence>
<dbReference type="Proteomes" id="UP000027746">
    <property type="component" value="Unassembled WGS sequence"/>
</dbReference>